<feature type="region of interest" description="Disordered" evidence="1">
    <location>
        <begin position="165"/>
        <end position="192"/>
    </location>
</feature>
<evidence type="ECO:0000256" key="1">
    <source>
        <dbReference type="SAM" id="MobiDB-lite"/>
    </source>
</evidence>
<feature type="compositionally biased region" description="Polar residues" evidence="1">
    <location>
        <begin position="183"/>
        <end position="192"/>
    </location>
</feature>
<proteinExistence type="predicted"/>
<evidence type="ECO:0000313" key="2">
    <source>
        <dbReference type="EMBL" id="TPP59161.1"/>
    </source>
</evidence>
<keyword evidence="3" id="KW-1185">Reference proteome</keyword>
<dbReference type="STRING" id="46835.A0A504YF53"/>
<accession>A0A504YF53</accession>
<name>A0A504YF53_FASGI</name>
<reference evidence="2 3" key="1">
    <citation type="submission" date="2019-04" db="EMBL/GenBank/DDBJ databases">
        <title>Annotation for the trematode Fasciola gigantica.</title>
        <authorList>
            <person name="Choi Y.-J."/>
        </authorList>
    </citation>
    <scope>NUCLEOTIDE SEQUENCE [LARGE SCALE GENOMIC DNA]</scope>
    <source>
        <strain evidence="2">Uganda_cow_1</strain>
    </source>
</reference>
<dbReference type="Proteomes" id="UP000316759">
    <property type="component" value="Unassembled WGS sequence"/>
</dbReference>
<sequence length="192" mass="20668">MDPPPPMPVSGEGTCAKGGGGGSDGHAPGRPDRPILIEGEHREERQHMTLDTQKYPTSSTVLPLPVPTDTFTRSSYSGTPPPWVRATNPFRRDCNFKAVTAETHMDYAIPDAFIGGLQSPSIRQPLLATSSLSAQAAFDQARSLNMAFENSQSCETNLPIKACVKDSGRTSSTRNSPEEREQYTASASNSKT</sequence>
<gene>
    <name evidence="2" type="ORF">FGIG_11648</name>
</gene>
<organism evidence="2 3">
    <name type="scientific">Fasciola gigantica</name>
    <name type="common">Giant liver fluke</name>
    <dbReference type="NCBI Taxonomy" id="46835"/>
    <lineage>
        <taxon>Eukaryota</taxon>
        <taxon>Metazoa</taxon>
        <taxon>Spiralia</taxon>
        <taxon>Lophotrochozoa</taxon>
        <taxon>Platyhelminthes</taxon>
        <taxon>Trematoda</taxon>
        <taxon>Digenea</taxon>
        <taxon>Plagiorchiida</taxon>
        <taxon>Echinostomata</taxon>
        <taxon>Echinostomatoidea</taxon>
        <taxon>Fasciolidae</taxon>
        <taxon>Fasciola</taxon>
    </lineage>
</organism>
<protein>
    <submittedName>
        <fullName evidence="2">Uncharacterized protein</fullName>
    </submittedName>
</protein>
<evidence type="ECO:0000313" key="3">
    <source>
        <dbReference type="Proteomes" id="UP000316759"/>
    </source>
</evidence>
<comment type="caution">
    <text evidence="2">The sequence shown here is derived from an EMBL/GenBank/DDBJ whole genome shotgun (WGS) entry which is preliminary data.</text>
</comment>
<feature type="region of interest" description="Disordered" evidence="1">
    <location>
        <begin position="1"/>
        <end position="35"/>
    </location>
</feature>
<dbReference type="EMBL" id="SUNJ01011076">
    <property type="protein sequence ID" value="TPP59161.1"/>
    <property type="molecule type" value="Genomic_DNA"/>
</dbReference>
<dbReference type="AlphaFoldDB" id="A0A504YF53"/>